<dbReference type="EMBL" id="LBMM01000615">
    <property type="protein sequence ID" value="KMQ97966.1"/>
    <property type="molecule type" value="Genomic_DNA"/>
</dbReference>
<dbReference type="GO" id="GO:0016020">
    <property type="term" value="C:membrane"/>
    <property type="evidence" value="ECO:0007669"/>
    <property type="project" value="UniProtKB-SubCell"/>
</dbReference>
<dbReference type="InterPro" id="IPR002293">
    <property type="entry name" value="AA/rel_permease1"/>
</dbReference>
<dbReference type="PANTHER" id="PTHR11785:SF240">
    <property type="entry name" value="LD25378P"/>
    <property type="match status" value="1"/>
</dbReference>
<keyword evidence="2 5" id="KW-0812">Transmembrane</keyword>
<evidence type="ECO:0000256" key="3">
    <source>
        <dbReference type="ARBA" id="ARBA00022989"/>
    </source>
</evidence>
<protein>
    <submittedName>
        <fullName evidence="6">Large neutral amino acids transporter small subunit 2</fullName>
    </submittedName>
</protein>
<proteinExistence type="predicted"/>
<evidence type="ECO:0000313" key="6">
    <source>
        <dbReference type="EMBL" id="KMQ97966.1"/>
    </source>
</evidence>
<feature type="transmembrane region" description="Helical" evidence="5">
    <location>
        <begin position="188"/>
        <end position="207"/>
    </location>
</feature>
<feature type="transmembrane region" description="Helical" evidence="5">
    <location>
        <begin position="65"/>
        <end position="89"/>
    </location>
</feature>
<feature type="transmembrane region" description="Helical" evidence="5">
    <location>
        <begin position="272"/>
        <end position="291"/>
    </location>
</feature>
<keyword evidence="4 5" id="KW-0472">Membrane</keyword>
<dbReference type="InterPro" id="IPR050598">
    <property type="entry name" value="AminoAcid_Transporter"/>
</dbReference>
<dbReference type="PaxDb" id="67767-A0A0J7L5S8"/>
<keyword evidence="7" id="KW-1185">Reference proteome</keyword>
<dbReference type="Pfam" id="PF13520">
    <property type="entry name" value="AA_permease_2"/>
    <property type="match status" value="1"/>
</dbReference>
<comment type="caution">
    <text evidence="6">The sequence shown here is derived from an EMBL/GenBank/DDBJ whole genome shotgun (WGS) entry which is preliminary data.</text>
</comment>
<dbReference type="PANTHER" id="PTHR11785">
    <property type="entry name" value="AMINO ACID TRANSPORTER"/>
    <property type="match status" value="1"/>
</dbReference>
<sequence>MPDKVAPAEKTVPRSVVAGPDNSSEGIKLKKELGLWDGVAIIVGIIVGAGIFVSPKGVLLNSGSVGQALIVWIFSGILSLIGALCYAELGLLTAINCYNVKWATRVQDFFTATKIFALLIIVIAGLVWLYQGHTENFQRPMAGTNTEPGYIALAVYSGLFSYSGWNYLNFVTEELQDPYKNLPKAICISLPVVTVIYVFANIAYFVVLTQDEILASNAVAVCVITLVLLIIKDVYVLINYVSFVEALFTTLSVSGLLWLRYKKPDLHRPIKVFILLPIIFFIICVFLVIFPCYVSPWEVGVGIIIILSGIPMYWIFIDWKAKPAWLVNGSHNFNMACAKLFMCVQEDKTE</sequence>
<evidence type="ECO:0000256" key="1">
    <source>
        <dbReference type="ARBA" id="ARBA00004141"/>
    </source>
</evidence>
<feature type="transmembrane region" description="Helical" evidence="5">
    <location>
        <begin position="109"/>
        <end position="130"/>
    </location>
</feature>
<feature type="transmembrane region" description="Helical" evidence="5">
    <location>
        <begin position="33"/>
        <end position="53"/>
    </location>
</feature>
<feature type="transmembrane region" description="Helical" evidence="5">
    <location>
        <begin position="237"/>
        <end position="260"/>
    </location>
</feature>
<dbReference type="Proteomes" id="UP000036403">
    <property type="component" value="Unassembled WGS sequence"/>
</dbReference>
<feature type="transmembrane region" description="Helical" evidence="5">
    <location>
        <begin position="297"/>
        <end position="316"/>
    </location>
</feature>
<evidence type="ECO:0000313" key="7">
    <source>
        <dbReference type="Proteomes" id="UP000036403"/>
    </source>
</evidence>
<reference evidence="6 7" key="1">
    <citation type="submission" date="2015-04" db="EMBL/GenBank/DDBJ databases">
        <title>Lasius niger genome sequencing.</title>
        <authorList>
            <person name="Konorov E.A."/>
            <person name="Nikitin M.A."/>
            <person name="Kirill M.V."/>
            <person name="Chang P."/>
        </authorList>
    </citation>
    <scope>NUCLEOTIDE SEQUENCE [LARGE SCALE GENOMIC DNA]</scope>
    <source>
        <tissue evidence="6">Whole</tissue>
    </source>
</reference>
<evidence type="ECO:0000256" key="4">
    <source>
        <dbReference type="ARBA" id="ARBA00023136"/>
    </source>
</evidence>
<dbReference type="Gene3D" id="1.20.1740.10">
    <property type="entry name" value="Amino acid/polyamine transporter I"/>
    <property type="match status" value="3"/>
</dbReference>
<dbReference type="STRING" id="67767.A0A0J7L5S8"/>
<evidence type="ECO:0000256" key="5">
    <source>
        <dbReference type="SAM" id="Phobius"/>
    </source>
</evidence>
<organism evidence="6 7">
    <name type="scientific">Lasius niger</name>
    <name type="common">Black garden ant</name>
    <dbReference type="NCBI Taxonomy" id="67767"/>
    <lineage>
        <taxon>Eukaryota</taxon>
        <taxon>Metazoa</taxon>
        <taxon>Ecdysozoa</taxon>
        <taxon>Arthropoda</taxon>
        <taxon>Hexapoda</taxon>
        <taxon>Insecta</taxon>
        <taxon>Pterygota</taxon>
        <taxon>Neoptera</taxon>
        <taxon>Endopterygota</taxon>
        <taxon>Hymenoptera</taxon>
        <taxon>Apocrita</taxon>
        <taxon>Aculeata</taxon>
        <taxon>Formicoidea</taxon>
        <taxon>Formicidae</taxon>
        <taxon>Formicinae</taxon>
        <taxon>Lasius</taxon>
        <taxon>Lasius</taxon>
    </lineage>
</organism>
<feature type="transmembrane region" description="Helical" evidence="5">
    <location>
        <begin position="214"/>
        <end position="231"/>
    </location>
</feature>
<evidence type="ECO:0000256" key="2">
    <source>
        <dbReference type="ARBA" id="ARBA00022692"/>
    </source>
</evidence>
<dbReference type="AlphaFoldDB" id="A0A0J7L5S8"/>
<feature type="transmembrane region" description="Helical" evidence="5">
    <location>
        <begin position="150"/>
        <end position="168"/>
    </location>
</feature>
<gene>
    <name evidence="6" type="ORF">RF55_1688</name>
</gene>
<name>A0A0J7L5S8_LASNI</name>
<comment type="subcellular location">
    <subcellularLocation>
        <location evidence="1">Membrane</location>
        <topology evidence="1">Multi-pass membrane protein</topology>
    </subcellularLocation>
</comment>
<keyword evidence="3 5" id="KW-1133">Transmembrane helix</keyword>
<dbReference type="PIRSF" id="PIRSF006060">
    <property type="entry name" value="AA_transporter"/>
    <property type="match status" value="1"/>
</dbReference>
<accession>A0A0J7L5S8</accession>
<dbReference type="GO" id="GO:0015179">
    <property type="term" value="F:L-amino acid transmembrane transporter activity"/>
    <property type="evidence" value="ECO:0007669"/>
    <property type="project" value="TreeGrafter"/>
</dbReference>
<dbReference type="OrthoDB" id="3257095at2759"/>